<evidence type="ECO:0000259" key="1">
    <source>
        <dbReference type="Pfam" id="PF07581"/>
    </source>
</evidence>
<reference evidence="2" key="1">
    <citation type="journal article" date="2014" name="Front. Microbiol.">
        <title>High frequency of phylogenetically diverse reductive dehalogenase-homologous genes in deep subseafloor sedimentary metagenomes.</title>
        <authorList>
            <person name="Kawai M."/>
            <person name="Futagami T."/>
            <person name="Toyoda A."/>
            <person name="Takaki Y."/>
            <person name="Nishi S."/>
            <person name="Hori S."/>
            <person name="Arai W."/>
            <person name="Tsubouchi T."/>
            <person name="Morono Y."/>
            <person name="Uchiyama I."/>
            <person name="Ito T."/>
            <person name="Fujiyama A."/>
            <person name="Inagaki F."/>
            <person name="Takami H."/>
        </authorList>
    </citation>
    <scope>NUCLEOTIDE SEQUENCE</scope>
    <source>
        <strain evidence="2">Expedition CK06-06</strain>
    </source>
</reference>
<name>X0X4L8_9ZZZZ</name>
<protein>
    <recommendedName>
        <fullName evidence="1">GLUG domain-containing protein</fullName>
    </recommendedName>
</protein>
<comment type="caution">
    <text evidence="2">The sequence shown here is derived from an EMBL/GenBank/DDBJ whole genome shotgun (WGS) entry which is preliminary data.</text>
</comment>
<gene>
    <name evidence="2" type="ORF">S01H1_68370</name>
</gene>
<dbReference type="InterPro" id="IPR011493">
    <property type="entry name" value="GLUG"/>
</dbReference>
<feature type="domain" description="GLUG" evidence="1">
    <location>
        <begin position="123"/>
        <end position="146"/>
    </location>
</feature>
<accession>X0X4L8</accession>
<organism evidence="2">
    <name type="scientific">marine sediment metagenome</name>
    <dbReference type="NCBI Taxonomy" id="412755"/>
    <lineage>
        <taxon>unclassified sequences</taxon>
        <taxon>metagenomes</taxon>
        <taxon>ecological metagenomes</taxon>
    </lineage>
</organism>
<feature type="domain" description="GLUG" evidence="1">
    <location>
        <begin position="228"/>
        <end position="248"/>
    </location>
</feature>
<feature type="non-terminal residue" evidence="2">
    <location>
        <position position="1"/>
    </location>
</feature>
<dbReference type="EMBL" id="BARS01045339">
    <property type="protein sequence ID" value="GAG31583.1"/>
    <property type="molecule type" value="Genomic_DNA"/>
</dbReference>
<dbReference type="Pfam" id="PF07581">
    <property type="entry name" value="Glug"/>
    <property type="match status" value="4"/>
</dbReference>
<dbReference type="Gene3D" id="2.160.20.110">
    <property type="match status" value="2"/>
</dbReference>
<evidence type="ECO:0000313" key="2">
    <source>
        <dbReference type="EMBL" id="GAG31583.1"/>
    </source>
</evidence>
<sequence>TCSVSGRGGLIGACFWGTITNCYATGNVLGSGGGLIGNSYAADGGMVTIISNCYATGSVSGSGGGLVRENQGMIFDSHATGNVLATRGNSGGLVGWNKIHHSSAPATVFISNCYATGSVSGKYSVGGLVGSNGGDGIISNCYASGNCYDSGANIDPPAAHSSVGGLVGSNGDAGSISNCYAIGNIQTVYGGGGLVGENSDEATIADCYATGNILAIDVAENPELEDKHSVGGLVGRQYNNATISNCYS</sequence>
<proteinExistence type="predicted"/>
<dbReference type="AlphaFoldDB" id="X0X4L8"/>
<feature type="domain" description="GLUG" evidence="1">
    <location>
        <begin position="160"/>
        <end position="185"/>
    </location>
</feature>
<feature type="domain" description="GLUG" evidence="1">
    <location>
        <begin position="190"/>
        <end position="213"/>
    </location>
</feature>
<feature type="non-terminal residue" evidence="2">
    <location>
        <position position="248"/>
    </location>
</feature>